<evidence type="ECO:0000256" key="1">
    <source>
        <dbReference type="ARBA" id="ARBA00001966"/>
    </source>
</evidence>
<dbReference type="InterPro" id="IPR051198">
    <property type="entry name" value="BchE-like"/>
</dbReference>
<name>A0A3S5GXQ4_CORCK</name>
<feature type="domain" description="Radical SAM core" evidence="7">
    <location>
        <begin position="258"/>
        <end position="497"/>
    </location>
</feature>
<dbReference type="PROSITE" id="PS51918">
    <property type="entry name" value="RADICAL_SAM"/>
    <property type="match status" value="1"/>
</dbReference>
<dbReference type="GO" id="GO:0046872">
    <property type="term" value="F:metal ion binding"/>
    <property type="evidence" value="ECO:0007669"/>
    <property type="project" value="UniProtKB-KW"/>
</dbReference>
<dbReference type="InterPro" id="IPR058240">
    <property type="entry name" value="rSAM_sf"/>
</dbReference>
<dbReference type="SMART" id="SM00729">
    <property type="entry name" value="Elp3"/>
    <property type="match status" value="1"/>
</dbReference>
<keyword evidence="2" id="KW-0949">S-adenosyl-L-methionine</keyword>
<dbReference type="InterPro" id="IPR006638">
    <property type="entry name" value="Elp3/MiaA/NifB-like_rSAM"/>
</dbReference>
<dbReference type="PANTHER" id="PTHR43409:SF7">
    <property type="entry name" value="BLL1977 PROTEIN"/>
    <property type="match status" value="1"/>
</dbReference>
<dbReference type="CDD" id="cd02068">
    <property type="entry name" value="radical_SAM_B12_BD"/>
    <property type="match status" value="1"/>
</dbReference>
<evidence type="ECO:0000313" key="8">
    <source>
        <dbReference type="EMBL" id="AYM53917.1"/>
    </source>
</evidence>
<dbReference type="SUPFAM" id="SSF102114">
    <property type="entry name" value="Radical SAM enzymes"/>
    <property type="match status" value="1"/>
</dbReference>
<dbReference type="InterPro" id="IPR023404">
    <property type="entry name" value="rSAM_horseshoe"/>
</dbReference>
<dbReference type="CDD" id="cd01335">
    <property type="entry name" value="Radical_SAM"/>
    <property type="match status" value="1"/>
</dbReference>
<keyword evidence="4" id="KW-0408">Iron</keyword>
<evidence type="ECO:0000256" key="3">
    <source>
        <dbReference type="ARBA" id="ARBA00022723"/>
    </source>
</evidence>
<feature type="domain" description="B12-binding" evidence="6">
    <location>
        <begin position="74"/>
        <end position="210"/>
    </location>
</feature>
<evidence type="ECO:0000256" key="5">
    <source>
        <dbReference type="ARBA" id="ARBA00023014"/>
    </source>
</evidence>
<dbReference type="InterPro" id="IPR007197">
    <property type="entry name" value="rSAM"/>
</dbReference>
<dbReference type="GO" id="GO:0005829">
    <property type="term" value="C:cytosol"/>
    <property type="evidence" value="ECO:0007669"/>
    <property type="project" value="TreeGrafter"/>
</dbReference>
<dbReference type="Gene3D" id="3.80.30.20">
    <property type="entry name" value="tm_1862 like domain"/>
    <property type="match status" value="1"/>
</dbReference>
<accession>A0A3S5GXQ4</accession>
<reference evidence="8" key="1">
    <citation type="journal article" date="2018" name="J. Ind. Microbiol. Biotechnol.">
        <title>Genome mining reveals uncommon alkylpyrones as type III PKS products from myxobacteria.</title>
        <authorList>
            <person name="Hug J.J."/>
            <person name="Panter F."/>
            <person name="Krug D."/>
            <person name="Muller R."/>
        </authorList>
    </citation>
    <scope>NUCLEOTIDE SEQUENCE</scope>
    <source>
        <strain evidence="8">MCy6431</strain>
    </source>
</reference>
<organism evidence="8">
    <name type="scientific">Corallococcus coralloides</name>
    <name type="common">Myxococcus coralloides</name>
    <dbReference type="NCBI Taxonomy" id="184914"/>
    <lineage>
        <taxon>Bacteria</taxon>
        <taxon>Pseudomonadati</taxon>
        <taxon>Myxococcota</taxon>
        <taxon>Myxococcia</taxon>
        <taxon>Myxococcales</taxon>
        <taxon>Cystobacterineae</taxon>
        <taxon>Myxococcaceae</taxon>
        <taxon>Corallococcus</taxon>
    </lineage>
</organism>
<dbReference type="AlphaFoldDB" id="A0A3S5GXQ4"/>
<keyword evidence="5" id="KW-0411">Iron-sulfur</keyword>
<evidence type="ECO:0000256" key="4">
    <source>
        <dbReference type="ARBA" id="ARBA00023004"/>
    </source>
</evidence>
<evidence type="ECO:0000259" key="6">
    <source>
        <dbReference type="PROSITE" id="PS51332"/>
    </source>
</evidence>
<dbReference type="EMBL" id="MH908913">
    <property type="protein sequence ID" value="AYM53917.1"/>
    <property type="molecule type" value="Genomic_DNA"/>
</dbReference>
<dbReference type="Pfam" id="PF04055">
    <property type="entry name" value="Radical_SAM"/>
    <property type="match status" value="1"/>
</dbReference>
<dbReference type="InterPro" id="IPR006158">
    <property type="entry name" value="Cobalamin-bd"/>
</dbReference>
<dbReference type="SFLD" id="SFLDS00029">
    <property type="entry name" value="Radical_SAM"/>
    <property type="match status" value="1"/>
</dbReference>
<dbReference type="Gene3D" id="3.40.50.280">
    <property type="entry name" value="Cobalamin-binding domain"/>
    <property type="match status" value="1"/>
</dbReference>
<dbReference type="PROSITE" id="PS51332">
    <property type="entry name" value="B12_BINDING"/>
    <property type="match status" value="1"/>
</dbReference>
<dbReference type="InterPro" id="IPR023984">
    <property type="entry name" value="rSAM_ocin_1"/>
</dbReference>
<sequence>MRIVLVCMPWQALEFPSLAIGILHERVRRCRQPHEVRGLYAHIRWAEYLLERSGGRVTSTEYTAIANNGIFHGIGDWVFTPALYGVPEWNVEGYTQYLRQAGFDPSLATELHRWTPDFIDTLADEVLAMEPDLVGFTSTFMQNVPSLALARVLKQRRPQVLTAMGGANCDGPQGPALHRNHPFLDFVVRGEGEQTFVELLDALSGQGRLEAIAGLCWRDGNAASRVNPERQGAFPMHDVPSPNYDDYFEQLARSTANGFIHPLLVLEGARGCWWGEKHHCTFCGLNGSLMKFRAKPPEQLWEEMRRAIERYQTLDIVMVDNIIDMKYFKGLLPHVAASGWDLRIHYEVKSNLTREQIQTLKAAGVVHVQPGIENLSSRVLKLMRKGVSGSQNVQVLRDCEEHGLTVAWNLLYGFPGEEPRDYAGIVEQMPAMVHLQPPTGALRIALERFSPNLEDPSLGFGEHRPAAFYPYVYDLPEHELMDLAYLFDTVSLGLTGEAATQLERAAARWKQDHANSELSYRESRGRIHLRDRRAGWPEQDFVLASPAEVTLFHALQRPMSPAGLTERLHQAGLTVTAEDVSARLSDWKARGWVFEEGERFVALPTRANPQNVRIPLSQLKEARSQ</sequence>
<dbReference type="NCBIfam" id="TIGR03975">
    <property type="entry name" value="rSAM_ocin_1"/>
    <property type="match status" value="1"/>
</dbReference>
<evidence type="ECO:0000259" key="7">
    <source>
        <dbReference type="PROSITE" id="PS51918"/>
    </source>
</evidence>
<dbReference type="GO" id="GO:0003824">
    <property type="term" value="F:catalytic activity"/>
    <property type="evidence" value="ECO:0007669"/>
    <property type="project" value="InterPro"/>
</dbReference>
<evidence type="ECO:0000256" key="2">
    <source>
        <dbReference type="ARBA" id="ARBA00022691"/>
    </source>
</evidence>
<dbReference type="GO" id="GO:0031419">
    <property type="term" value="F:cobalamin binding"/>
    <property type="evidence" value="ECO:0007669"/>
    <property type="project" value="InterPro"/>
</dbReference>
<dbReference type="GO" id="GO:0051536">
    <property type="term" value="F:iron-sulfur cluster binding"/>
    <property type="evidence" value="ECO:0007669"/>
    <property type="project" value="UniProtKB-KW"/>
</dbReference>
<dbReference type="SFLD" id="SFLDG01082">
    <property type="entry name" value="B12-binding_domain_containing"/>
    <property type="match status" value="1"/>
</dbReference>
<dbReference type="PANTHER" id="PTHR43409">
    <property type="entry name" value="ANAEROBIC MAGNESIUM-PROTOPORPHYRIN IX MONOMETHYL ESTER CYCLASE-RELATED"/>
    <property type="match status" value="1"/>
</dbReference>
<dbReference type="SFLD" id="SFLDF00324">
    <property type="entry name" value="bacteriocin_maturation"/>
    <property type="match status" value="1"/>
</dbReference>
<dbReference type="Pfam" id="PF02310">
    <property type="entry name" value="B12-binding"/>
    <property type="match status" value="1"/>
</dbReference>
<proteinExistence type="predicted"/>
<protein>
    <submittedName>
        <fullName evidence="8">Radical SAM domain protein</fullName>
    </submittedName>
</protein>
<comment type="cofactor">
    <cofactor evidence="1">
        <name>[4Fe-4S] cluster</name>
        <dbReference type="ChEBI" id="CHEBI:49883"/>
    </cofactor>
</comment>
<keyword evidence="3" id="KW-0479">Metal-binding</keyword>